<organism evidence="2 3">
    <name type="scientific">Methylacidimicrobium cyclopophantes</name>
    <dbReference type="NCBI Taxonomy" id="1041766"/>
    <lineage>
        <taxon>Bacteria</taxon>
        <taxon>Pseudomonadati</taxon>
        <taxon>Verrucomicrobiota</taxon>
        <taxon>Methylacidimicrobium</taxon>
    </lineage>
</organism>
<dbReference type="Proteomes" id="UP000381693">
    <property type="component" value="Unassembled WGS sequence"/>
</dbReference>
<comment type="caution">
    <text evidence="2">The sequence shown here is derived from an EMBL/GenBank/DDBJ whole genome shotgun (WGS) entry which is preliminary data.</text>
</comment>
<dbReference type="OrthoDB" id="9775224at2"/>
<dbReference type="RefSeq" id="WP_142525647.1">
    <property type="nucleotide sequence ID" value="NZ_CABFUZ020000177.1"/>
</dbReference>
<dbReference type="AlphaFoldDB" id="A0A5E6MGQ8"/>
<accession>A0A5E6MGQ8</accession>
<protein>
    <submittedName>
        <fullName evidence="2">Uncharacterized protein</fullName>
    </submittedName>
</protein>
<evidence type="ECO:0000313" key="3">
    <source>
        <dbReference type="Proteomes" id="UP000381693"/>
    </source>
</evidence>
<name>A0A5E6MGQ8_9BACT</name>
<gene>
    <name evidence="2" type="ORF">MAMC_01690</name>
</gene>
<evidence type="ECO:0000313" key="2">
    <source>
        <dbReference type="EMBL" id="VVM07552.1"/>
    </source>
</evidence>
<dbReference type="EMBL" id="CABFUZ020000177">
    <property type="protein sequence ID" value="VVM07552.1"/>
    <property type="molecule type" value="Genomic_DNA"/>
</dbReference>
<feature type="region of interest" description="Disordered" evidence="1">
    <location>
        <begin position="1"/>
        <end position="25"/>
    </location>
</feature>
<sequence>MRAAGFAVAPNGAHSLRGRDPGSTGGFLAKEESRYLPPVGQKWFTQLAAASILLERLDERKLRYPEPEAEIEAEGIKAKEI</sequence>
<evidence type="ECO:0000256" key="1">
    <source>
        <dbReference type="SAM" id="MobiDB-lite"/>
    </source>
</evidence>
<keyword evidence="3" id="KW-1185">Reference proteome</keyword>
<proteinExistence type="predicted"/>
<reference evidence="2" key="1">
    <citation type="submission" date="2019-09" db="EMBL/GenBank/DDBJ databases">
        <authorList>
            <person name="Cremers G."/>
        </authorList>
    </citation>
    <scope>NUCLEOTIDE SEQUENCE [LARGE SCALE GENOMIC DNA]</scope>
    <source>
        <strain evidence="2">3B</strain>
    </source>
</reference>